<comment type="caution">
    <text evidence="1">The sequence shown here is derived from an EMBL/GenBank/DDBJ whole genome shotgun (WGS) entry which is preliminary data.</text>
</comment>
<dbReference type="RefSeq" id="XP_060324740.1">
    <property type="nucleotide sequence ID" value="XM_060474494.1"/>
</dbReference>
<dbReference type="Proteomes" id="UP001175211">
    <property type="component" value="Unassembled WGS sequence"/>
</dbReference>
<dbReference type="GeneID" id="85358042"/>
<keyword evidence="2" id="KW-1185">Reference proteome</keyword>
<name>A0AA39JIJ4_ARMTA</name>
<protein>
    <submittedName>
        <fullName evidence="1">Uncharacterized protein</fullName>
    </submittedName>
</protein>
<sequence>MGFRPQIPSFLASTWLSQVMIILATELRKRLLRDAVFRIWIAIFRRVSLHEYSRSFSPYSPGCLLTLLVIRYSFILVHSTYSGSIKAV</sequence>
<reference evidence="1" key="1">
    <citation type="submission" date="2023-06" db="EMBL/GenBank/DDBJ databases">
        <authorList>
            <consortium name="Lawrence Berkeley National Laboratory"/>
            <person name="Ahrendt S."/>
            <person name="Sahu N."/>
            <person name="Indic B."/>
            <person name="Wong-Bajracharya J."/>
            <person name="Merenyi Z."/>
            <person name="Ke H.-M."/>
            <person name="Monk M."/>
            <person name="Kocsube S."/>
            <person name="Drula E."/>
            <person name="Lipzen A."/>
            <person name="Balint B."/>
            <person name="Henrissat B."/>
            <person name="Andreopoulos B."/>
            <person name="Martin F.M."/>
            <person name="Harder C.B."/>
            <person name="Rigling D."/>
            <person name="Ford K.L."/>
            <person name="Foster G.D."/>
            <person name="Pangilinan J."/>
            <person name="Papanicolaou A."/>
            <person name="Barry K."/>
            <person name="LaButti K."/>
            <person name="Viragh M."/>
            <person name="Koriabine M."/>
            <person name="Yan M."/>
            <person name="Riley R."/>
            <person name="Champramary S."/>
            <person name="Plett K.L."/>
            <person name="Tsai I.J."/>
            <person name="Slot J."/>
            <person name="Sipos G."/>
            <person name="Plett J."/>
            <person name="Nagy L.G."/>
            <person name="Grigoriev I.V."/>
        </authorList>
    </citation>
    <scope>NUCLEOTIDE SEQUENCE</scope>
    <source>
        <strain evidence="1">CCBAS 213</strain>
    </source>
</reference>
<dbReference type="EMBL" id="JAUEPS010000058">
    <property type="protein sequence ID" value="KAK0443421.1"/>
    <property type="molecule type" value="Genomic_DNA"/>
</dbReference>
<accession>A0AA39JIJ4</accession>
<organism evidence="1 2">
    <name type="scientific">Armillaria tabescens</name>
    <name type="common">Ringless honey mushroom</name>
    <name type="synonym">Agaricus tabescens</name>
    <dbReference type="NCBI Taxonomy" id="1929756"/>
    <lineage>
        <taxon>Eukaryota</taxon>
        <taxon>Fungi</taxon>
        <taxon>Dikarya</taxon>
        <taxon>Basidiomycota</taxon>
        <taxon>Agaricomycotina</taxon>
        <taxon>Agaricomycetes</taxon>
        <taxon>Agaricomycetidae</taxon>
        <taxon>Agaricales</taxon>
        <taxon>Marasmiineae</taxon>
        <taxon>Physalacriaceae</taxon>
        <taxon>Desarmillaria</taxon>
    </lineage>
</organism>
<evidence type="ECO:0000313" key="2">
    <source>
        <dbReference type="Proteomes" id="UP001175211"/>
    </source>
</evidence>
<proteinExistence type="predicted"/>
<evidence type="ECO:0000313" key="1">
    <source>
        <dbReference type="EMBL" id="KAK0443421.1"/>
    </source>
</evidence>
<dbReference type="AlphaFoldDB" id="A0AA39JIJ4"/>
<gene>
    <name evidence="1" type="ORF">EV420DRAFT_1576288</name>
</gene>